<proteinExistence type="predicted"/>
<feature type="transmembrane region" description="Helical" evidence="1">
    <location>
        <begin position="127"/>
        <end position="146"/>
    </location>
</feature>
<keyword evidence="1" id="KW-0812">Transmembrane</keyword>
<protein>
    <submittedName>
        <fullName evidence="2">Uncharacterized protein</fullName>
    </submittedName>
</protein>
<keyword evidence="1" id="KW-0472">Membrane</keyword>
<keyword evidence="1" id="KW-1133">Transmembrane helix</keyword>
<organism evidence="2 3">
    <name type="scientific">Cronobacter condimenti 1330</name>
    <dbReference type="NCBI Taxonomy" id="1073999"/>
    <lineage>
        <taxon>Bacteria</taxon>
        <taxon>Pseudomonadati</taxon>
        <taxon>Pseudomonadota</taxon>
        <taxon>Gammaproteobacteria</taxon>
        <taxon>Enterobacterales</taxon>
        <taxon>Enterobacteriaceae</taxon>
        <taxon>Cronobacter</taxon>
    </lineage>
</organism>
<reference evidence="3" key="1">
    <citation type="submission" date="2015-07" db="EMBL/GenBank/DDBJ databases">
        <authorList>
            <person name="Moine D."/>
            <person name="Kassam M."/>
        </authorList>
    </citation>
    <scope>NUCLEOTIDE SEQUENCE [LARGE SCALE GENOMIC DNA]</scope>
    <source>
        <strain evidence="3">LMG 26250</strain>
    </source>
</reference>
<dbReference type="RefSeq" id="WP_053532077.1">
    <property type="nucleotide sequence ID" value="NZ_CP012264.1"/>
</dbReference>
<sequence>MTRKTTWVGALLVSLIGAPLLAQVYSVVADIALSGVMRTFASANVGIAVLLFLEGLSLALLGKHQATRRPNGARAFWAVFGWYLLCAAVFSTKMAFLPEASRGALFFVGWLPSAYMWLLAKEYFSVWPLWIPALGQGALLVGFYYGRRRGA</sequence>
<feature type="transmembrane region" description="Helical" evidence="1">
    <location>
        <begin position="39"/>
        <end position="61"/>
    </location>
</feature>
<evidence type="ECO:0000256" key="1">
    <source>
        <dbReference type="SAM" id="Phobius"/>
    </source>
</evidence>
<keyword evidence="3" id="KW-1185">Reference proteome</keyword>
<dbReference type="EMBL" id="CP012264">
    <property type="protein sequence ID" value="ALB64415.1"/>
    <property type="molecule type" value="Genomic_DNA"/>
</dbReference>
<name>A0ABM5VGW1_9ENTR</name>
<evidence type="ECO:0000313" key="3">
    <source>
        <dbReference type="Proteomes" id="UP000067320"/>
    </source>
</evidence>
<evidence type="ECO:0000313" key="2">
    <source>
        <dbReference type="EMBL" id="ALB64415.1"/>
    </source>
</evidence>
<accession>A0ABM5VGW1</accession>
<reference evidence="3" key="2">
    <citation type="submission" date="2015-09" db="EMBL/GenBank/DDBJ databases">
        <title>Cronobacter genome sequencing and assembly.</title>
        <authorList>
            <person name="Descombes P."/>
            <person name="Baert L."/>
            <person name="Ngom-Bru C."/>
            <person name="Barretto C."/>
        </authorList>
    </citation>
    <scope>NUCLEOTIDE SEQUENCE [LARGE SCALE GENOMIC DNA]</scope>
    <source>
        <strain evidence="3">LMG 26250</strain>
    </source>
</reference>
<feature type="transmembrane region" description="Helical" evidence="1">
    <location>
        <begin position="73"/>
        <end position="91"/>
    </location>
</feature>
<gene>
    <name evidence="2" type="ORF">AFK62_18735</name>
</gene>
<reference evidence="2 3" key="3">
    <citation type="journal article" date="2016" name="Genome Announc.">
        <title>Fully Closed Genome Sequences of Five Type Strains of the Genus Cronobacter and One Cronobacter sakazakii Strain.</title>
        <authorList>
            <person name="Moine D."/>
            <person name="Kassam M."/>
            <person name="Baert L."/>
            <person name="Tang Y."/>
            <person name="Barretto C."/>
            <person name="Ngom Bru C."/>
            <person name="Klijn A."/>
            <person name="Descombes P."/>
        </authorList>
    </citation>
    <scope>NUCLEOTIDE SEQUENCE [LARGE SCALE GENOMIC DNA]</scope>
    <source>
        <strain evidence="2 3">LMG 26250</strain>
    </source>
</reference>
<dbReference type="Proteomes" id="UP000067320">
    <property type="component" value="Chromosome"/>
</dbReference>